<proteinExistence type="predicted"/>
<dbReference type="EMBL" id="CAKJTG010000022">
    <property type="protein sequence ID" value="CAG9609674.1"/>
    <property type="molecule type" value="Genomic_DNA"/>
</dbReference>
<gene>
    <name evidence="1" type="ORF">NEOCIP111885_03417</name>
</gene>
<dbReference type="Pfam" id="PF11256">
    <property type="entry name" value="SAV0927-like"/>
    <property type="match status" value="1"/>
</dbReference>
<evidence type="ECO:0000313" key="2">
    <source>
        <dbReference type="Proteomes" id="UP000789845"/>
    </source>
</evidence>
<dbReference type="AlphaFoldDB" id="A0A9C7GBX7"/>
<comment type="caution">
    <text evidence="1">The sequence shown here is derived from an EMBL/GenBank/DDBJ whole genome shotgun (WGS) entry which is preliminary data.</text>
</comment>
<evidence type="ECO:0000313" key="1">
    <source>
        <dbReference type="EMBL" id="CAG9609674.1"/>
    </source>
</evidence>
<name>A0A9C7GBX7_9BACI</name>
<protein>
    <recommendedName>
        <fullName evidence="3">DUF3055 domain-containing protein</fullName>
    </recommendedName>
</protein>
<evidence type="ECO:0008006" key="3">
    <source>
        <dbReference type="Google" id="ProtNLM"/>
    </source>
</evidence>
<organism evidence="1 2">
    <name type="scientific">Pseudoneobacillus rhizosphaerae</name>
    <dbReference type="NCBI Taxonomy" id="2880968"/>
    <lineage>
        <taxon>Bacteria</taxon>
        <taxon>Bacillati</taxon>
        <taxon>Bacillota</taxon>
        <taxon>Bacilli</taxon>
        <taxon>Bacillales</taxon>
        <taxon>Bacillaceae</taxon>
        <taxon>Pseudoneobacillus</taxon>
    </lineage>
</organism>
<accession>A0A9C7GBX7</accession>
<dbReference type="Proteomes" id="UP000789845">
    <property type="component" value="Unassembled WGS sequence"/>
</dbReference>
<reference evidence="1" key="1">
    <citation type="submission" date="2021-10" db="EMBL/GenBank/DDBJ databases">
        <authorList>
            <person name="Criscuolo A."/>
        </authorList>
    </citation>
    <scope>NUCLEOTIDE SEQUENCE</scope>
    <source>
        <strain evidence="1">CIP111885</strain>
    </source>
</reference>
<sequence length="101" mass="11955">MIRLMCRNYGGKMMSERYFLYNDMEDTKTRFVSFVGEHQRYDLAITQSKRHYGKSLVLNMQGNRFAIIGDDDLKEEGYLEFAFGLSEEEAAELRDFLFELI</sequence>
<keyword evidence="2" id="KW-1185">Reference proteome</keyword>
<dbReference type="InterPro" id="IPR021415">
    <property type="entry name" value="SAV0927-like"/>
</dbReference>